<dbReference type="OrthoDB" id="6151154at2759"/>
<dbReference type="SUPFAM" id="SSF56672">
    <property type="entry name" value="DNA/RNA polymerases"/>
    <property type="match status" value="1"/>
</dbReference>
<evidence type="ECO:0000313" key="3">
    <source>
        <dbReference type="Proteomes" id="UP001152320"/>
    </source>
</evidence>
<sequence>MVQNSPVLAFYDPRKELVLENDASEYSLGSAMLQNGVPVAFASRIPTDTKRRCAQI</sequence>
<accession>A0A9Q1BWH9</accession>
<dbReference type="EMBL" id="JAIZAY010000011">
    <property type="protein sequence ID" value="KAJ8033920.1"/>
    <property type="molecule type" value="Genomic_DNA"/>
</dbReference>
<gene>
    <name evidence="2" type="ORF">HOLleu_24303</name>
</gene>
<name>A0A9Q1BWH9_HOLLE</name>
<proteinExistence type="predicted"/>
<dbReference type="AlphaFoldDB" id="A0A9Q1BWH9"/>
<reference evidence="2" key="1">
    <citation type="submission" date="2021-10" db="EMBL/GenBank/DDBJ databases">
        <title>Tropical sea cucumber genome reveals ecological adaptation and Cuvierian tubules defense mechanism.</title>
        <authorList>
            <person name="Chen T."/>
        </authorList>
    </citation>
    <scope>NUCLEOTIDE SEQUENCE</scope>
    <source>
        <strain evidence="2">Nanhai2018</strain>
        <tissue evidence="2">Muscle</tissue>
    </source>
</reference>
<evidence type="ECO:0000259" key="1">
    <source>
        <dbReference type="Pfam" id="PF17919"/>
    </source>
</evidence>
<dbReference type="Pfam" id="PF17919">
    <property type="entry name" value="RT_RNaseH_2"/>
    <property type="match status" value="1"/>
</dbReference>
<dbReference type="InterPro" id="IPR043502">
    <property type="entry name" value="DNA/RNA_pol_sf"/>
</dbReference>
<keyword evidence="3" id="KW-1185">Reference proteome</keyword>
<dbReference type="InterPro" id="IPR041577">
    <property type="entry name" value="RT_RNaseH_2"/>
</dbReference>
<comment type="caution">
    <text evidence="2">The sequence shown here is derived from an EMBL/GenBank/DDBJ whole genome shotgun (WGS) entry which is preliminary data.</text>
</comment>
<organism evidence="2 3">
    <name type="scientific">Holothuria leucospilota</name>
    <name type="common">Black long sea cucumber</name>
    <name type="synonym">Mertensiothuria leucospilota</name>
    <dbReference type="NCBI Taxonomy" id="206669"/>
    <lineage>
        <taxon>Eukaryota</taxon>
        <taxon>Metazoa</taxon>
        <taxon>Echinodermata</taxon>
        <taxon>Eleutherozoa</taxon>
        <taxon>Echinozoa</taxon>
        <taxon>Holothuroidea</taxon>
        <taxon>Aspidochirotacea</taxon>
        <taxon>Aspidochirotida</taxon>
        <taxon>Holothuriidae</taxon>
        <taxon>Holothuria</taxon>
    </lineage>
</organism>
<feature type="domain" description="Reverse transcriptase/retrotransposon-derived protein RNase H-like" evidence="1">
    <location>
        <begin position="2"/>
        <end position="55"/>
    </location>
</feature>
<protein>
    <recommendedName>
        <fullName evidence="1">Reverse transcriptase/retrotransposon-derived protein RNase H-like domain-containing protein</fullName>
    </recommendedName>
</protein>
<evidence type="ECO:0000313" key="2">
    <source>
        <dbReference type="EMBL" id="KAJ8033920.1"/>
    </source>
</evidence>
<dbReference type="Proteomes" id="UP001152320">
    <property type="component" value="Chromosome 11"/>
</dbReference>